<organism evidence="2 3">
    <name type="scientific">Adineta steineri</name>
    <dbReference type="NCBI Taxonomy" id="433720"/>
    <lineage>
        <taxon>Eukaryota</taxon>
        <taxon>Metazoa</taxon>
        <taxon>Spiralia</taxon>
        <taxon>Gnathifera</taxon>
        <taxon>Rotifera</taxon>
        <taxon>Eurotatoria</taxon>
        <taxon>Bdelloidea</taxon>
        <taxon>Adinetida</taxon>
        <taxon>Adinetidae</taxon>
        <taxon>Adineta</taxon>
    </lineage>
</organism>
<gene>
    <name evidence="1" type="ORF">JYZ213_LOCUS23980</name>
    <name evidence="2" type="ORF">OXD698_LOCUS41027</name>
</gene>
<comment type="caution">
    <text evidence="2">The sequence shown here is derived from an EMBL/GenBank/DDBJ whole genome shotgun (WGS) entry which is preliminary data.</text>
</comment>
<dbReference type="EMBL" id="CAJNOG010000289">
    <property type="protein sequence ID" value="CAF1148800.1"/>
    <property type="molecule type" value="Genomic_DNA"/>
</dbReference>
<dbReference type="Proteomes" id="UP000663845">
    <property type="component" value="Unassembled WGS sequence"/>
</dbReference>
<dbReference type="EMBL" id="CAJOAZ010009484">
    <property type="protein sequence ID" value="CAF4204767.1"/>
    <property type="molecule type" value="Genomic_DNA"/>
</dbReference>
<evidence type="ECO:0000313" key="3">
    <source>
        <dbReference type="Proteomes" id="UP000663844"/>
    </source>
</evidence>
<evidence type="ECO:0000313" key="2">
    <source>
        <dbReference type="EMBL" id="CAF4204767.1"/>
    </source>
</evidence>
<name>A0A820BDF0_9BILA</name>
<protein>
    <submittedName>
        <fullName evidence="2">Uncharacterized protein</fullName>
    </submittedName>
</protein>
<reference evidence="2" key="1">
    <citation type="submission" date="2021-02" db="EMBL/GenBank/DDBJ databases">
        <authorList>
            <person name="Nowell W R."/>
        </authorList>
    </citation>
    <scope>NUCLEOTIDE SEQUENCE</scope>
</reference>
<dbReference type="AlphaFoldDB" id="A0A820BDF0"/>
<accession>A0A820BDF0</accession>
<sequence length="80" mass="9519">MKKTYLNKREQSLSLTDQRLQDFTIELDGFFKNSNQSYDLLNILFEQYHPSLSIYESILNIYSNSLHKSKLNQLLDKTIE</sequence>
<proteinExistence type="predicted"/>
<evidence type="ECO:0000313" key="1">
    <source>
        <dbReference type="EMBL" id="CAF1148800.1"/>
    </source>
</evidence>
<dbReference type="Proteomes" id="UP000663844">
    <property type="component" value="Unassembled WGS sequence"/>
</dbReference>